<keyword evidence="1" id="KW-0472">Membrane</keyword>
<evidence type="ECO:0000256" key="1">
    <source>
        <dbReference type="SAM" id="Phobius"/>
    </source>
</evidence>
<sequence>MSSDDLSGFWVLIGTLAVLVITWHVFWDVIQPILVNLSPIFEKQSGGGRVGRYPDTLAQVALFATILIGLLIYYLLLTLIFDGVSDFIKMCKGIIVIFKIPIFIINKQLPKRFKIWDEDDF</sequence>
<reference evidence="2 3" key="1">
    <citation type="journal article" date="2019" name="Int. J. Syst. Evol. Microbiol.">
        <title>The Global Catalogue of Microorganisms (GCM) 10K type strain sequencing project: providing services to taxonomists for standard genome sequencing and annotation.</title>
        <authorList>
            <consortium name="The Broad Institute Genomics Platform"/>
            <consortium name="The Broad Institute Genome Sequencing Center for Infectious Disease"/>
            <person name="Wu L."/>
            <person name="Ma J."/>
        </authorList>
    </citation>
    <scope>NUCLEOTIDE SEQUENCE [LARGE SCALE GENOMIC DNA]</scope>
    <source>
        <strain evidence="2 3">RDMS1</strain>
    </source>
</reference>
<feature type="transmembrane region" description="Helical" evidence="1">
    <location>
        <begin position="60"/>
        <end position="81"/>
    </location>
</feature>
<organism evidence="2 3">
    <name type="scientific">Halocatena marina</name>
    <dbReference type="NCBI Taxonomy" id="2934937"/>
    <lineage>
        <taxon>Archaea</taxon>
        <taxon>Methanobacteriati</taxon>
        <taxon>Methanobacteriota</taxon>
        <taxon>Stenosarchaea group</taxon>
        <taxon>Halobacteria</taxon>
        <taxon>Halobacteriales</taxon>
        <taxon>Natronomonadaceae</taxon>
        <taxon>Halocatena</taxon>
    </lineage>
</organism>
<dbReference type="GeneID" id="76200929"/>
<dbReference type="RefSeq" id="WP_264555745.1">
    <property type="nucleotide sequence ID" value="NZ_CP109979.1"/>
</dbReference>
<name>A0ABD5YPF1_9EURY</name>
<gene>
    <name evidence="2" type="ORF">ACFQL7_16325</name>
</gene>
<evidence type="ECO:0000313" key="2">
    <source>
        <dbReference type="EMBL" id="MFC7191214.1"/>
    </source>
</evidence>
<proteinExistence type="predicted"/>
<dbReference type="EMBL" id="JBHTAX010000001">
    <property type="protein sequence ID" value="MFC7191214.1"/>
    <property type="molecule type" value="Genomic_DNA"/>
</dbReference>
<evidence type="ECO:0000313" key="3">
    <source>
        <dbReference type="Proteomes" id="UP001596417"/>
    </source>
</evidence>
<protein>
    <submittedName>
        <fullName evidence="2">Uncharacterized protein</fullName>
    </submittedName>
</protein>
<dbReference type="Proteomes" id="UP001596417">
    <property type="component" value="Unassembled WGS sequence"/>
</dbReference>
<comment type="caution">
    <text evidence="2">The sequence shown here is derived from an EMBL/GenBank/DDBJ whole genome shotgun (WGS) entry which is preliminary data.</text>
</comment>
<feature type="transmembrane region" description="Helical" evidence="1">
    <location>
        <begin position="6"/>
        <end position="27"/>
    </location>
</feature>
<accession>A0ABD5YPF1</accession>
<keyword evidence="1" id="KW-1133">Transmembrane helix</keyword>
<keyword evidence="1" id="KW-0812">Transmembrane</keyword>
<keyword evidence="3" id="KW-1185">Reference proteome</keyword>
<dbReference type="AlphaFoldDB" id="A0ABD5YPF1"/>